<dbReference type="VEuPathDB" id="FungiDB:PPTG_04736"/>
<evidence type="ECO:0000313" key="2">
    <source>
        <dbReference type="EMBL" id="ETN19412.1"/>
    </source>
</evidence>
<dbReference type="AlphaFoldDB" id="W2R1V9"/>
<dbReference type="Proteomes" id="UP000018817">
    <property type="component" value="Unassembled WGS sequence"/>
</dbReference>
<organism evidence="2 3">
    <name type="scientific">Phytophthora nicotianae (strain INRA-310)</name>
    <name type="common">Phytophthora parasitica</name>
    <dbReference type="NCBI Taxonomy" id="761204"/>
    <lineage>
        <taxon>Eukaryota</taxon>
        <taxon>Sar</taxon>
        <taxon>Stramenopiles</taxon>
        <taxon>Oomycota</taxon>
        <taxon>Peronosporomycetes</taxon>
        <taxon>Peronosporales</taxon>
        <taxon>Peronosporaceae</taxon>
        <taxon>Phytophthora</taxon>
    </lineage>
</organism>
<evidence type="ECO:0000256" key="1">
    <source>
        <dbReference type="SAM" id="SignalP"/>
    </source>
</evidence>
<reference evidence="2 3" key="2">
    <citation type="submission" date="2013-11" db="EMBL/GenBank/DDBJ databases">
        <title>The Genome Sequence of Phytophthora parasitica INRA-310.</title>
        <authorList>
            <consortium name="The Broad Institute Genomics Platform"/>
            <person name="Russ C."/>
            <person name="Tyler B."/>
            <person name="Panabieres F."/>
            <person name="Shan W."/>
            <person name="Tripathy S."/>
            <person name="Grunwald N."/>
            <person name="Machado M."/>
            <person name="Johnson C.S."/>
            <person name="Arredondo F."/>
            <person name="Hong C."/>
            <person name="Coffey M."/>
            <person name="Young S.K."/>
            <person name="Zeng Q."/>
            <person name="Gargeya S."/>
            <person name="Fitzgerald M."/>
            <person name="Abouelleil A."/>
            <person name="Alvarado L."/>
            <person name="Chapman S.B."/>
            <person name="Gainer-Dewar J."/>
            <person name="Goldberg J."/>
            <person name="Griggs A."/>
            <person name="Gujja S."/>
            <person name="Hansen M."/>
            <person name="Howarth C."/>
            <person name="Imamovic A."/>
            <person name="Ireland A."/>
            <person name="Larimer J."/>
            <person name="McCowan C."/>
            <person name="Murphy C."/>
            <person name="Pearson M."/>
            <person name="Poon T.W."/>
            <person name="Priest M."/>
            <person name="Roberts A."/>
            <person name="Saif S."/>
            <person name="Shea T."/>
            <person name="Sykes S."/>
            <person name="Wortman J."/>
            <person name="Nusbaum C."/>
            <person name="Birren B."/>
        </authorList>
    </citation>
    <scope>NUCLEOTIDE SEQUENCE [LARGE SCALE GENOMIC DNA]</scope>
    <source>
        <strain evidence="2 3">INRA-310</strain>
    </source>
</reference>
<feature type="signal peptide" evidence="1">
    <location>
        <begin position="1"/>
        <end position="19"/>
    </location>
</feature>
<name>W2R1V9_PHYN3</name>
<sequence>MRIVLLCVAILPWLLLISGSSVWSLLGGDVSLGASKLSASSAFEWRQLRDVLRWCEGRRELALSLETWPEPEGDVDECLTRYQDAKHNEICVISS</sequence>
<dbReference type="GeneID" id="20174816"/>
<accession>W2R1V9</accession>
<dbReference type="OrthoDB" id="91644at2759"/>
<gene>
    <name evidence="2" type="ORF">PPTG_04736</name>
</gene>
<protein>
    <recommendedName>
        <fullName evidence="4">RxLR effector protein</fullName>
    </recommendedName>
</protein>
<evidence type="ECO:0008006" key="4">
    <source>
        <dbReference type="Google" id="ProtNLM"/>
    </source>
</evidence>
<reference evidence="3" key="1">
    <citation type="submission" date="2011-12" db="EMBL/GenBank/DDBJ databases">
        <authorList>
            <consortium name="The Broad Institute Genome Sequencing Platform"/>
            <person name="Russ C."/>
            <person name="Tyler B."/>
            <person name="Panabieres F."/>
            <person name="Shan W."/>
            <person name="Tripathy S."/>
            <person name="Grunwald N."/>
            <person name="Machado M."/>
            <person name="Young S.K."/>
            <person name="Zeng Q."/>
            <person name="Gargeya S."/>
            <person name="Fitzgerald M."/>
            <person name="Haas B."/>
            <person name="Abouelleil A."/>
            <person name="Alvarado L."/>
            <person name="Arachchi H.M."/>
            <person name="Berlin A."/>
            <person name="Chapman S.B."/>
            <person name="Gearin G."/>
            <person name="Goldberg J."/>
            <person name="Griggs A."/>
            <person name="Gujja S."/>
            <person name="Hansen M."/>
            <person name="Heiman D."/>
            <person name="Howarth C."/>
            <person name="Larimer J."/>
            <person name="Lui A."/>
            <person name="MacDonald P.J.P."/>
            <person name="McCowen C."/>
            <person name="Montmayeur A."/>
            <person name="Murphy C."/>
            <person name="Neiman D."/>
            <person name="Pearson M."/>
            <person name="Priest M."/>
            <person name="Roberts A."/>
            <person name="Saif S."/>
            <person name="Shea T."/>
            <person name="Sisk P."/>
            <person name="Stolte C."/>
            <person name="Sykes S."/>
            <person name="Wortman J."/>
            <person name="Nusbaum C."/>
            <person name="Birren B."/>
        </authorList>
    </citation>
    <scope>NUCLEOTIDE SEQUENCE [LARGE SCALE GENOMIC DNA]</scope>
    <source>
        <strain evidence="3">INRA-310</strain>
    </source>
</reference>
<feature type="chain" id="PRO_5004823175" description="RxLR effector protein" evidence="1">
    <location>
        <begin position="20"/>
        <end position="95"/>
    </location>
</feature>
<evidence type="ECO:0000313" key="3">
    <source>
        <dbReference type="Proteomes" id="UP000018817"/>
    </source>
</evidence>
<keyword evidence="1" id="KW-0732">Signal</keyword>
<dbReference type="OMA" id="HNEICVI"/>
<dbReference type="EMBL" id="KI669565">
    <property type="protein sequence ID" value="ETN19412.1"/>
    <property type="molecule type" value="Genomic_DNA"/>
</dbReference>
<proteinExistence type="predicted"/>
<dbReference type="RefSeq" id="XP_008895265.1">
    <property type="nucleotide sequence ID" value="XM_008897017.1"/>
</dbReference>